<dbReference type="Proteomes" id="UP000052978">
    <property type="component" value="Unassembled WGS sequence"/>
</dbReference>
<dbReference type="EMBL" id="KE161302">
    <property type="protein sequence ID" value="EPQ03021.1"/>
    <property type="molecule type" value="Genomic_DNA"/>
</dbReference>
<evidence type="ECO:0000313" key="3">
    <source>
        <dbReference type="Proteomes" id="UP000052978"/>
    </source>
</evidence>
<keyword evidence="3" id="KW-1185">Reference proteome</keyword>
<protein>
    <submittedName>
        <fullName evidence="2">Uncharacterized protein</fullName>
    </submittedName>
</protein>
<evidence type="ECO:0000256" key="1">
    <source>
        <dbReference type="SAM" id="MobiDB-lite"/>
    </source>
</evidence>
<feature type="region of interest" description="Disordered" evidence="1">
    <location>
        <begin position="42"/>
        <end position="61"/>
    </location>
</feature>
<proteinExistence type="predicted"/>
<name>S7MGM8_MYOBR</name>
<accession>S7MGM8</accession>
<evidence type="ECO:0000313" key="2">
    <source>
        <dbReference type="EMBL" id="EPQ03021.1"/>
    </source>
</evidence>
<dbReference type="AlphaFoldDB" id="S7MGM8"/>
<organism evidence="2 3">
    <name type="scientific">Myotis brandtii</name>
    <name type="common">Brandt's bat</name>
    <dbReference type="NCBI Taxonomy" id="109478"/>
    <lineage>
        <taxon>Eukaryota</taxon>
        <taxon>Metazoa</taxon>
        <taxon>Chordata</taxon>
        <taxon>Craniata</taxon>
        <taxon>Vertebrata</taxon>
        <taxon>Euteleostomi</taxon>
        <taxon>Mammalia</taxon>
        <taxon>Eutheria</taxon>
        <taxon>Laurasiatheria</taxon>
        <taxon>Chiroptera</taxon>
        <taxon>Yangochiroptera</taxon>
        <taxon>Vespertilionidae</taxon>
        <taxon>Myotis</taxon>
    </lineage>
</organism>
<gene>
    <name evidence="2" type="ORF">D623_10010065</name>
</gene>
<sequence>MKSQEQCDMVTIYCLTAQSVKRVRQGREERVMLQTEAGQGVLRLPSFGPDEAAPSQKLCED</sequence>
<reference evidence="2 3" key="1">
    <citation type="journal article" date="2013" name="Nat. Commun.">
        <title>Genome analysis reveals insights into physiology and longevity of the Brandt's bat Myotis brandtii.</title>
        <authorList>
            <person name="Seim I."/>
            <person name="Fang X."/>
            <person name="Xiong Z."/>
            <person name="Lobanov A.V."/>
            <person name="Huang Z."/>
            <person name="Ma S."/>
            <person name="Feng Y."/>
            <person name="Turanov A.A."/>
            <person name="Zhu Y."/>
            <person name="Lenz T.L."/>
            <person name="Gerashchenko M.V."/>
            <person name="Fan D."/>
            <person name="Hee Yim S."/>
            <person name="Yao X."/>
            <person name="Jordan D."/>
            <person name="Xiong Y."/>
            <person name="Ma Y."/>
            <person name="Lyapunov A.N."/>
            <person name="Chen G."/>
            <person name="Kulakova O.I."/>
            <person name="Sun Y."/>
            <person name="Lee S.G."/>
            <person name="Bronson R.T."/>
            <person name="Moskalev A.A."/>
            <person name="Sunyaev S.R."/>
            <person name="Zhang G."/>
            <person name="Krogh A."/>
            <person name="Wang J."/>
            <person name="Gladyshev V.N."/>
        </authorList>
    </citation>
    <scope>NUCLEOTIDE SEQUENCE [LARGE SCALE GENOMIC DNA]</scope>
</reference>